<feature type="compositionally biased region" description="Basic and acidic residues" evidence="2">
    <location>
        <begin position="84"/>
        <end position="107"/>
    </location>
</feature>
<dbReference type="GeneID" id="68361083"/>
<evidence type="ECO:0000256" key="1">
    <source>
        <dbReference type="ARBA" id="ARBA00011353"/>
    </source>
</evidence>
<name>A0A9P8SCJ9_9HYPO</name>
<evidence type="ECO:0000259" key="3">
    <source>
        <dbReference type="PROSITE" id="PS50013"/>
    </source>
</evidence>
<organism evidence="4 5">
    <name type="scientific">Hirsutella rhossiliensis</name>
    <dbReference type="NCBI Taxonomy" id="111463"/>
    <lineage>
        <taxon>Eukaryota</taxon>
        <taxon>Fungi</taxon>
        <taxon>Dikarya</taxon>
        <taxon>Ascomycota</taxon>
        <taxon>Pezizomycotina</taxon>
        <taxon>Sordariomycetes</taxon>
        <taxon>Hypocreomycetidae</taxon>
        <taxon>Hypocreales</taxon>
        <taxon>Ophiocordycipitaceae</taxon>
        <taxon>Hirsutella</taxon>
    </lineage>
</organism>
<evidence type="ECO:0000256" key="2">
    <source>
        <dbReference type="SAM" id="MobiDB-lite"/>
    </source>
</evidence>
<dbReference type="InterPro" id="IPR016197">
    <property type="entry name" value="Chromo-like_dom_sf"/>
</dbReference>
<dbReference type="SMART" id="SM00298">
    <property type="entry name" value="CHROMO"/>
    <property type="match status" value="1"/>
</dbReference>
<dbReference type="Pfam" id="PF00385">
    <property type="entry name" value="Chromo"/>
    <property type="match status" value="1"/>
</dbReference>
<comment type="subunit">
    <text evidence="1">Component of the NuA4 histone acetyltransferase complex.</text>
</comment>
<dbReference type="InterPro" id="IPR023780">
    <property type="entry name" value="Chromo_domain"/>
</dbReference>
<comment type="caution">
    <text evidence="4">The sequence shown here is derived from an EMBL/GenBank/DDBJ whole genome shotgun (WGS) entry which is preliminary data.</text>
</comment>
<reference evidence="4" key="1">
    <citation type="submission" date="2021-09" db="EMBL/GenBank/DDBJ databases">
        <title>A high-quality genome of the endoparasitic fungus Hirsutella rhossiliensis with a comparison of Hirsutella genomes reveals transposable elements contributing to genome size variation.</title>
        <authorList>
            <person name="Lin R."/>
            <person name="Jiao Y."/>
            <person name="Sun X."/>
            <person name="Ling J."/>
            <person name="Xie B."/>
            <person name="Cheng X."/>
        </authorList>
    </citation>
    <scope>NUCLEOTIDE SEQUENCE</scope>
    <source>
        <strain evidence="4">HR02</strain>
    </source>
</reference>
<keyword evidence="5" id="KW-1185">Reference proteome</keyword>
<protein>
    <submittedName>
        <fullName evidence="4">Chromo (CHRromatin organization MOdifier) domain-containing protein</fullName>
    </submittedName>
</protein>
<dbReference type="Proteomes" id="UP000824596">
    <property type="component" value="Unassembled WGS sequence"/>
</dbReference>
<dbReference type="OrthoDB" id="5101518at2759"/>
<dbReference type="PROSITE" id="PS50013">
    <property type="entry name" value="CHROMO_2"/>
    <property type="match status" value="1"/>
</dbReference>
<feature type="domain" description="Chromo" evidence="3">
    <location>
        <begin position="54"/>
        <end position="113"/>
    </location>
</feature>
<evidence type="ECO:0000313" key="4">
    <source>
        <dbReference type="EMBL" id="KAH0956974.1"/>
    </source>
</evidence>
<dbReference type="AlphaFoldDB" id="A0A9P8SCJ9"/>
<dbReference type="Gene3D" id="2.40.50.40">
    <property type="match status" value="1"/>
</dbReference>
<dbReference type="InterPro" id="IPR000953">
    <property type="entry name" value="Chromo/chromo_shadow_dom"/>
</dbReference>
<feature type="region of interest" description="Disordered" evidence="2">
    <location>
        <begin position="84"/>
        <end position="131"/>
    </location>
</feature>
<gene>
    <name evidence="4" type="ORF">HRG_11955</name>
</gene>
<dbReference type="RefSeq" id="XP_044714488.1">
    <property type="nucleotide sequence ID" value="XM_044870425.1"/>
</dbReference>
<dbReference type="SUPFAM" id="SSF54160">
    <property type="entry name" value="Chromo domain-like"/>
    <property type="match status" value="1"/>
</dbReference>
<feature type="compositionally biased region" description="Basic residues" evidence="2">
    <location>
        <begin position="121"/>
        <end position="131"/>
    </location>
</feature>
<dbReference type="CDD" id="cd00024">
    <property type="entry name" value="CD_CSD"/>
    <property type="match status" value="1"/>
</dbReference>
<accession>A0A9P8SCJ9</accession>
<dbReference type="GO" id="GO:0006338">
    <property type="term" value="P:chromatin remodeling"/>
    <property type="evidence" value="ECO:0007669"/>
    <property type="project" value="UniProtKB-ARBA"/>
</dbReference>
<sequence length="131" mass="15416">MKTNRPKKKWMTNLPQHIRVNKSFHTSKINADERRNVAGRVAERDDDGNIEEKWEFEKILDVHDEDPEHGLTYLIKWKHHDEPTWQPEDDLKGCEGAVKRFHERNPEKPGPPAWATDAPARPRRSRPRTAP</sequence>
<dbReference type="EMBL" id="JAIZPD010000030">
    <property type="protein sequence ID" value="KAH0956974.1"/>
    <property type="molecule type" value="Genomic_DNA"/>
</dbReference>
<proteinExistence type="predicted"/>
<evidence type="ECO:0000313" key="5">
    <source>
        <dbReference type="Proteomes" id="UP000824596"/>
    </source>
</evidence>